<feature type="compositionally biased region" description="Acidic residues" evidence="1">
    <location>
        <begin position="200"/>
        <end position="212"/>
    </location>
</feature>
<evidence type="ECO:0000256" key="1">
    <source>
        <dbReference type="SAM" id="MobiDB-lite"/>
    </source>
</evidence>
<gene>
    <name evidence="2" type="ORF">TBRA_LOCUS1268</name>
</gene>
<evidence type="ECO:0000313" key="2">
    <source>
        <dbReference type="EMBL" id="CAB0029206.1"/>
    </source>
</evidence>
<dbReference type="AlphaFoldDB" id="A0A6H5I3C9"/>
<feature type="region of interest" description="Disordered" evidence="1">
    <location>
        <begin position="168"/>
        <end position="212"/>
    </location>
</feature>
<accession>A0A6H5I3C9</accession>
<reference evidence="2 3" key="1">
    <citation type="submission" date="2020-02" db="EMBL/GenBank/DDBJ databases">
        <authorList>
            <person name="Ferguson B K."/>
        </authorList>
    </citation>
    <scope>NUCLEOTIDE SEQUENCE [LARGE SCALE GENOMIC DNA]</scope>
</reference>
<sequence length="228" mass="26333">MARVHHECVVFPSKPYREQRVFSYRTKEPFKENQEIKWTAKHIKTHYKSIQDFSEHLVKNPELLTIKHGADESSISAHLLTSSSNSHHIILYDSDLVAEFDNNNDMFADATFKVSPDINGVTQVLTIMCKKYSTSLDYRVFGPVIHRSQSLNDDFIFILADIRTEKTDSEKNDSEKIDSEKNVSEKIDSEKNDLEKIDSESVDSDNENSDDLEDFEYLSNNFSINSMH</sequence>
<name>A0A6H5I3C9_9HYME</name>
<keyword evidence="3" id="KW-1185">Reference proteome</keyword>
<organism evidence="2 3">
    <name type="scientific">Trichogramma brassicae</name>
    <dbReference type="NCBI Taxonomy" id="86971"/>
    <lineage>
        <taxon>Eukaryota</taxon>
        <taxon>Metazoa</taxon>
        <taxon>Ecdysozoa</taxon>
        <taxon>Arthropoda</taxon>
        <taxon>Hexapoda</taxon>
        <taxon>Insecta</taxon>
        <taxon>Pterygota</taxon>
        <taxon>Neoptera</taxon>
        <taxon>Endopterygota</taxon>
        <taxon>Hymenoptera</taxon>
        <taxon>Apocrita</taxon>
        <taxon>Proctotrupomorpha</taxon>
        <taxon>Chalcidoidea</taxon>
        <taxon>Trichogrammatidae</taxon>
        <taxon>Trichogramma</taxon>
    </lineage>
</organism>
<protein>
    <submittedName>
        <fullName evidence="2">Uncharacterized protein</fullName>
    </submittedName>
</protein>
<evidence type="ECO:0000313" key="3">
    <source>
        <dbReference type="Proteomes" id="UP000479190"/>
    </source>
</evidence>
<proteinExistence type="predicted"/>
<dbReference type="EMBL" id="CADCXV010000270">
    <property type="protein sequence ID" value="CAB0029206.1"/>
    <property type="molecule type" value="Genomic_DNA"/>
</dbReference>
<feature type="compositionally biased region" description="Basic and acidic residues" evidence="1">
    <location>
        <begin position="168"/>
        <end position="199"/>
    </location>
</feature>
<dbReference type="Proteomes" id="UP000479190">
    <property type="component" value="Unassembled WGS sequence"/>
</dbReference>